<dbReference type="Gene3D" id="3.40.50.720">
    <property type="entry name" value="NAD(P)-binding Rossmann-like Domain"/>
    <property type="match status" value="1"/>
</dbReference>
<dbReference type="EMBL" id="JABVED010000013">
    <property type="protein sequence ID" value="MBC6449971.1"/>
    <property type="molecule type" value="Genomic_DNA"/>
</dbReference>
<evidence type="ECO:0000256" key="2">
    <source>
        <dbReference type="ARBA" id="ARBA00023002"/>
    </source>
</evidence>
<dbReference type="Proteomes" id="UP000734823">
    <property type="component" value="Unassembled WGS sequence"/>
</dbReference>
<comment type="similarity">
    <text evidence="1">Belongs to the Gfo/Idh/MocA family.</text>
</comment>
<name>A0ABR7LB75_9PSEU</name>
<evidence type="ECO:0000313" key="6">
    <source>
        <dbReference type="Proteomes" id="UP000734823"/>
    </source>
</evidence>
<organism evidence="5 6">
    <name type="scientific">Actinokineospora xionganensis</name>
    <dbReference type="NCBI Taxonomy" id="2684470"/>
    <lineage>
        <taxon>Bacteria</taxon>
        <taxon>Bacillati</taxon>
        <taxon>Actinomycetota</taxon>
        <taxon>Actinomycetes</taxon>
        <taxon>Pseudonocardiales</taxon>
        <taxon>Pseudonocardiaceae</taxon>
        <taxon>Actinokineospora</taxon>
    </lineage>
</organism>
<accession>A0ABR7LB75</accession>
<dbReference type="PANTHER" id="PTHR43708:SF5">
    <property type="entry name" value="CONSERVED EXPRESSED OXIDOREDUCTASE (EUROFUNG)-RELATED"/>
    <property type="match status" value="1"/>
</dbReference>
<dbReference type="InterPro" id="IPR000683">
    <property type="entry name" value="Gfo/Idh/MocA-like_OxRdtase_N"/>
</dbReference>
<dbReference type="InterPro" id="IPR051317">
    <property type="entry name" value="Gfo/Idh/MocA_oxidoreduct"/>
</dbReference>
<feature type="domain" description="Gfo/Idh/MocA-like oxidoreductase N-terminal" evidence="3">
    <location>
        <begin position="6"/>
        <end position="125"/>
    </location>
</feature>
<keyword evidence="2" id="KW-0560">Oxidoreductase</keyword>
<sequence>MRVDDLRVAIIGYGLAGRAFHAPFVEAADGLSVGAVVTGSAERAAEVGRRYPDATVLSTVDELWRRSDIDVVVVASPNRFHVEQARAALDAGMAVVVDKPVAATGAEIRDLVERSERAGRMLTVYQNRRWDGDFRTVRRLVADGDLGEIGRFESRFERASRKARTSWKVSADPADLADILYDLGSHLVDQAVVLFGKPVSVHAETRSPNPAAPVAQDATVLLTHANGVRSYLRMSSVTMPVAPRFIVVGADAGYRGWGLDPQEKASVEGTLPTDAGFGEYPESQWGEVLTDDGVRKVPTEKGDYLAFYQAVSACVRGDGPPPVPPAESVVVVDTLEAALRSAATGVPVEL</sequence>
<gene>
    <name evidence="5" type="ORF">GPZ80_22685</name>
</gene>
<protein>
    <submittedName>
        <fullName evidence="5">Gfo/Idh/MocA family oxidoreductase</fullName>
    </submittedName>
</protein>
<feature type="domain" description="Gfo/Idh/MocA-like oxidoreductase C-terminal" evidence="4">
    <location>
        <begin position="138"/>
        <end position="350"/>
    </location>
</feature>
<keyword evidence="6" id="KW-1185">Reference proteome</keyword>
<dbReference type="PANTHER" id="PTHR43708">
    <property type="entry name" value="CONSERVED EXPRESSED OXIDOREDUCTASE (EUROFUNG)"/>
    <property type="match status" value="1"/>
</dbReference>
<evidence type="ECO:0000313" key="5">
    <source>
        <dbReference type="EMBL" id="MBC6449971.1"/>
    </source>
</evidence>
<dbReference type="SUPFAM" id="SSF51735">
    <property type="entry name" value="NAD(P)-binding Rossmann-fold domains"/>
    <property type="match status" value="1"/>
</dbReference>
<dbReference type="InterPro" id="IPR036291">
    <property type="entry name" value="NAD(P)-bd_dom_sf"/>
</dbReference>
<dbReference type="Pfam" id="PF02894">
    <property type="entry name" value="GFO_IDH_MocA_C"/>
    <property type="match status" value="1"/>
</dbReference>
<dbReference type="SUPFAM" id="SSF55347">
    <property type="entry name" value="Glyceraldehyde-3-phosphate dehydrogenase-like, C-terminal domain"/>
    <property type="match status" value="1"/>
</dbReference>
<proteinExistence type="inferred from homology"/>
<dbReference type="InterPro" id="IPR004104">
    <property type="entry name" value="Gfo/Idh/MocA-like_OxRdtase_C"/>
</dbReference>
<dbReference type="Pfam" id="PF01408">
    <property type="entry name" value="GFO_IDH_MocA"/>
    <property type="match status" value="1"/>
</dbReference>
<comment type="caution">
    <text evidence="5">The sequence shown here is derived from an EMBL/GenBank/DDBJ whole genome shotgun (WGS) entry which is preliminary data.</text>
</comment>
<evidence type="ECO:0000256" key="1">
    <source>
        <dbReference type="ARBA" id="ARBA00010928"/>
    </source>
</evidence>
<evidence type="ECO:0000259" key="4">
    <source>
        <dbReference type="Pfam" id="PF02894"/>
    </source>
</evidence>
<dbReference type="Gene3D" id="3.30.360.10">
    <property type="entry name" value="Dihydrodipicolinate Reductase, domain 2"/>
    <property type="match status" value="1"/>
</dbReference>
<evidence type="ECO:0000259" key="3">
    <source>
        <dbReference type="Pfam" id="PF01408"/>
    </source>
</evidence>
<reference evidence="5 6" key="1">
    <citation type="submission" date="2020-06" db="EMBL/GenBank/DDBJ databases">
        <title>Actinokineospora xiongansis sp. nov., isolated from soil of Baiyangdian.</title>
        <authorList>
            <person name="Zhang X."/>
        </authorList>
    </citation>
    <scope>NUCLEOTIDE SEQUENCE [LARGE SCALE GENOMIC DNA]</scope>
    <source>
        <strain evidence="5 6">HBU206404</strain>
    </source>
</reference>